<dbReference type="PANTHER" id="PTHR43140">
    <property type="entry name" value="TYPE-1 RESTRICTION ENZYME ECOKI SPECIFICITY PROTEIN"/>
    <property type="match status" value="1"/>
</dbReference>
<name>A0A645CBH8_9ZZZZ</name>
<evidence type="ECO:0000313" key="5">
    <source>
        <dbReference type="EMBL" id="MPM74283.1"/>
    </source>
</evidence>
<protein>
    <recommendedName>
        <fullName evidence="4">Type I restriction modification DNA specificity domain-containing protein</fullName>
    </recommendedName>
</protein>
<evidence type="ECO:0000259" key="4">
    <source>
        <dbReference type="Pfam" id="PF01420"/>
    </source>
</evidence>
<dbReference type="SUPFAM" id="SSF116734">
    <property type="entry name" value="DNA methylase specificity domain"/>
    <property type="match status" value="1"/>
</dbReference>
<feature type="domain" description="Type I restriction modification DNA specificity" evidence="4">
    <location>
        <begin position="7"/>
        <end position="113"/>
    </location>
</feature>
<gene>
    <name evidence="5" type="ORF">SDC9_121269</name>
</gene>
<comment type="caution">
    <text evidence="5">The sequence shown here is derived from an EMBL/GenBank/DDBJ whole genome shotgun (WGS) entry which is preliminary data.</text>
</comment>
<keyword evidence="2" id="KW-0680">Restriction system</keyword>
<dbReference type="Pfam" id="PF01420">
    <property type="entry name" value="Methylase_S"/>
    <property type="match status" value="1"/>
</dbReference>
<proteinExistence type="inferred from homology"/>
<reference evidence="5" key="1">
    <citation type="submission" date="2019-08" db="EMBL/GenBank/DDBJ databases">
        <authorList>
            <person name="Kucharzyk K."/>
            <person name="Murdoch R.W."/>
            <person name="Higgins S."/>
            <person name="Loffler F."/>
        </authorList>
    </citation>
    <scope>NUCLEOTIDE SEQUENCE</scope>
</reference>
<dbReference type="Gene3D" id="3.90.220.20">
    <property type="entry name" value="DNA methylase specificity domains"/>
    <property type="match status" value="1"/>
</dbReference>
<evidence type="ECO:0000256" key="1">
    <source>
        <dbReference type="ARBA" id="ARBA00010923"/>
    </source>
</evidence>
<dbReference type="InterPro" id="IPR000055">
    <property type="entry name" value="Restrct_endonuc_typeI_TRD"/>
</dbReference>
<dbReference type="EMBL" id="VSSQ01025861">
    <property type="protein sequence ID" value="MPM74283.1"/>
    <property type="molecule type" value="Genomic_DNA"/>
</dbReference>
<dbReference type="InterPro" id="IPR051212">
    <property type="entry name" value="Type-I_RE_S_subunit"/>
</dbReference>
<dbReference type="GO" id="GO:0003677">
    <property type="term" value="F:DNA binding"/>
    <property type="evidence" value="ECO:0007669"/>
    <property type="project" value="UniProtKB-KW"/>
</dbReference>
<dbReference type="AlphaFoldDB" id="A0A645CBH8"/>
<sequence>MPFEENELEKYSAIEGDLLICEGGDGGRSAIWDKEYPICFQNHIHRVRPFSGIRSKYIYFFMFYSSLNGYINYYKKGIGIQSLSGNSLSSIKLPLPPISEQKRIVKKIEEAFSYLDEIADSIKA</sequence>
<evidence type="ECO:0000256" key="2">
    <source>
        <dbReference type="ARBA" id="ARBA00022747"/>
    </source>
</evidence>
<comment type="similarity">
    <text evidence="1">Belongs to the type-I restriction system S methylase family.</text>
</comment>
<accession>A0A645CBH8</accession>
<evidence type="ECO:0000256" key="3">
    <source>
        <dbReference type="ARBA" id="ARBA00023125"/>
    </source>
</evidence>
<keyword evidence="3" id="KW-0238">DNA-binding</keyword>
<dbReference type="InterPro" id="IPR044946">
    <property type="entry name" value="Restrct_endonuc_typeI_TRD_sf"/>
</dbReference>
<dbReference type="PANTHER" id="PTHR43140:SF1">
    <property type="entry name" value="TYPE I RESTRICTION ENZYME ECOKI SPECIFICITY SUBUNIT"/>
    <property type="match status" value="1"/>
</dbReference>
<dbReference type="GO" id="GO:0009307">
    <property type="term" value="P:DNA restriction-modification system"/>
    <property type="evidence" value="ECO:0007669"/>
    <property type="project" value="UniProtKB-KW"/>
</dbReference>
<organism evidence="5">
    <name type="scientific">bioreactor metagenome</name>
    <dbReference type="NCBI Taxonomy" id="1076179"/>
    <lineage>
        <taxon>unclassified sequences</taxon>
        <taxon>metagenomes</taxon>
        <taxon>ecological metagenomes</taxon>
    </lineage>
</organism>